<dbReference type="Pfam" id="PF00076">
    <property type="entry name" value="RRM_1"/>
    <property type="match status" value="1"/>
</dbReference>
<reference evidence="4 5" key="1">
    <citation type="journal article" date="2024" name="G3 (Bethesda)">
        <title>Genome assembly of Hibiscus sabdariffa L. provides insights into metabolisms of medicinal natural products.</title>
        <authorList>
            <person name="Kim T."/>
        </authorList>
    </citation>
    <scope>NUCLEOTIDE SEQUENCE [LARGE SCALE GENOMIC DNA]</scope>
    <source>
        <strain evidence="4">TK-2024</strain>
        <tissue evidence="4">Old leaves</tissue>
    </source>
</reference>
<dbReference type="PANTHER" id="PTHR33710:SF64">
    <property type="entry name" value="ENDONUCLEASE_EXONUCLEASE_PHOSPHATASE DOMAIN-CONTAINING PROTEIN"/>
    <property type="match status" value="1"/>
</dbReference>
<gene>
    <name evidence="4" type="ORF">V6N11_056226</name>
</gene>
<evidence type="ECO:0000256" key="2">
    <source>
        <dbReference type="SAM" id="MobiDB-lite"/>
    </source>
</evidence>
<evidence type="ECO:0000313" key="4">
    <source>
        <dbReference type="EMBL" id="KAK9031941.1"/>
    </source>
</evidence>
<dbReference type="InterPro" id="IPR005135">
    <property type="entry name" value="Endo/exonuclease/phosphatase"/>
</dbReference>
<evidence type="ECO:0000256" key="1">
    <source>
        <dbReference type="PROSITE-ProRule" id="PRU00176"/>
    </source>
</evidence>
<dbReference type="PANTHER" id="PTHR33710">
    <property type="entry name" value="BNAC02G09200D PROTEIN"/>
    <property type="match status" value="1"/>
</dbReference>
<evidence type="ECO:0000313" key="5">
    <source>
        <dbReference type="Proteomes" id="UP001396334"/>
    </source>
</evidence>
<name>A0ABR2T3W4_9ROSI</name>
<keyword evidence="1" id="KW-0694">RNA-binding</keyword>
<protein>
    <recommendedName>
        <fullName evidence="3">RRM domain-containing protein</fullName>
    </recommendedName>
</protein>
<proteinExistence type="predicted"/>
<dbReference type="Pfam" id="PF03372">
    <property type="entry name" value="Exo_endo_phos"/>
    <property type="match status" value="1"/>
</dbReference>
<comment type="caution">
    <text evidence="4">The sequence shown here is derived from an EMBL/GenBank/DDBJ whole genome shotgun (WGS) entry which is preliminary data.</text>
</comment>
<organism evidence="4 5">
    <name type="scientific">Hibiscus sabdariffa</name>
    <name type="common">roselle</name>
    <dbReference type="NCBI Taxonomy" id="183260"/>
    <lineage>
        <taxon>Eukaryota</taxon>
        <taxon>Viridiplantae</taxon>
        <taxon>Streptophyta</taxon>
        <taxon>Embryophyta</taxon>
        <taxon>Tracheophyta</taxon>
        <taxon>Spermatophyta</taxon>
        <taxon>Magnoliopsida</taxon>
        <taxon>eudicotyledons</taxon>
        <taxon>Gunneridae</taxon>
        <taxon>Pentapetalae</taxon>
        <taxon>rosids</taxon>
        <taxon>malvids</taxon>
        <taxon>Malvales</taxon>
        <taxon>Malvaceae</taxon>
        <taxon>Malvoideae</taxon>
        <taxon>Hibiscus</taxon>
    </lineage>
</organism>
<dbReference type="Gene3D" id="3.30.70.330">
    <property type="match status" value="1"/>
</dbReference>
<dbReference type="SMART" id="SM00360">
    <property type="entry name" value="RRM"/>
    <property type="match status" value="1"/>
</dbReference>
<dbReference type="SUPFAM" id="SSF54928">
    <property type="entry name" value="RNA-binding domain, RBD"/>
    <property type="match status" value="1"/>
</dbReference>
<dbReference type="Proteomes" id="UP001396334">
    <property type="component" value="Unassembled WGS sequence"/>
</dbReference>
<feature type="region of interest" description="Disordered" evidence="2">
    <location>
        <begin position="362"/>
        <end position="383"/>
    </location>
</feature>
<dbReference type="InterPro" id="IPR036691">
    <property type="entry name" value="Endo/exonu/phosph_ase_sf"/>
</dbReference>
<accession>A0ABR2T3W4</accession>
<sequence length="719" mass="82551">MKESESDFTYIIIEHQERSKQLELLEPQVGEWTVFIDNLNRRVSRSTLWELFSYHGRVIKVFILRVNKKPRYKFTTFALVRFTSRDDMEKAVEGVNNSLIDGRRVPVSKAKFPKPLTREVLEGRKEKHYEKRGVEAYITNCSTKAGLLLDSVKDSRSYKDVLLGKLESLGARDKGLEKIQDKNVKPNQKALLDIHIPSSDVEWMDCSTVGVLKHLYDREFVQKDLQSDGLSVKLAKWGNTDKSCIITFDSVELRDSMWNENKVLLMRSMLIMILVLLKKMRSLHMFGLQIQNDRERQELLVDQANISVSKMEVNAFNDNARKLGVGNDIGIEDVAWIMNSQRTISGRAIAVDRAQACSKLESHFGRSNGEDGRNAQYKEPTPKENGLKSLVISETVLAGQPNLFLNGQMRFEFFNPEHRRLTRRIIREALEEDNDIVSFPIGSVDSEEKRKLEEARAVWEVSIILEISFKGGRRNVVKGNGIMSILSSTDGFVGENHSVPWCIGGDFNAVLHPEEKLGGKINRASLGIFRGFVRDAKLCDLLLGGGSFTWSNYREQPTLLRLDRFLVTHHFLSLYPNIEHRLLSRSISQSALWKERSKSGGRIMKLLKIVKRATKRWNGVNGTDFRRIIGSLENEIQSIENKLHLGIASASELDKLASLRSMMWQVLRNEERAWLQKSRLRWFSEAHDFLFKAYNVKNTIEVEDMVLDFKRLTSEQQLD</sequence>
<dbReference type="PROSITE" id="PS50102">
    <property type="entry name" value="RRM"/>
    <property type="match status" value="1"/>
</dbReference>
<feature type="domain" description="RRM" evidence="3">
    <location>
        <begin position="32"/>
        <end position="112"/>
    </location>
</feature>
<dbReference type="InterPro" id="IPR035979">
    <property type="entry name" value="RBD_domain_sf"/>
</dbReference>
<keyword evidence="5" id="KW-1185">Reference proteome</keyword>
<dbReference type="CDD" id="cd00590">
    <property type="entry name" value="RRM_SF"/>
    <property type="match status" value="1"/>
</dbReference>
<dbReference type="InterPro" id="IPR000504">
    <property type="entry name" value="RRM_dom"/>
</dbReference>
<dbReference type="InterPro" id="IPR012677">
    <property type="entry name" value="Nucleotide-bd_a/b_plait_sf"/>
</dbReference>
<dbReference type="Gene3D" id="3.60.10.10">
    <property type="entry name" value="Endonuclease/exonuclease/phosphatase"/>
    <property type="match status" value="1"/>
</dbReference>
<dbReference type="SUPFAM" id="SSF56219">
    <property type="entry name" value="DNase I-like"/>
    <property type="match status" value="1"/>
</dbReference>
<dbReference type="EMBL" id="JBBPBN010000009">
    <property type="protein sequence ID" value="KAK9031941.1"/>
    <property type="molecule type" value="Genomic_DNA"/>
</dbReference>
<evidence type="ECO:0000259" key="3">
    <source>
        <dbReference type="PROSITE" id="PS50102"/>
    </source>
</evidence>
<feature type="compositionally biased region" description="Basic and acidic residues" evidence="2">
    <location>
        <begin position="362"/>
        <end position="373"/>
    </location>
</feature>